<feature type="region of interest" description="Disordered" evidence="5">
    <location>
        <begin position="111"/>
        <end position="140"/>
    </location>
</feature>
<dbReference type="InterPro" id="IPR052602">
    <property type="entry name" value="Growth_transcription_reg"/>
</dbReference>
<dbReference type="GO" id="GO:0005783">
    <property type="term" value="C:endoplasmic reticulum"/>
    <property type="evidence" value="ECO:0007669"/>
    <property type="project" value="TreeGrafter"/>
</dbReference>
<dbReference type="PANTHER" id="PTHR46515:SF1">
    <property type="entry name" value="TATA ELEMENT MODULATORY FACTOR"/>
    <property type="match status" value="1"/>
</dbReference>
<dbReference type="Pfam" id="PF12329">
    <property type="entry name" value="TMF_DNA_bd"/>
    <property type="match status" value="1"/>
</dbReference>
<dbReference type="EMBL" id="JAJJHW010000095">
    <property type="protein sequence ID" value="KAH8386772.1"/>
    <property type="molecule type" value="Genomic_DNA"/>
</dbReference>
<feature type="compositionally biased region" description="Polar residues" evidence="5">
    <location>
        <begin position="257"/>
        <end position="285"/>
    </location>
</feature>
<dbReference type="PANTHER" id="PTHR46515">
    <property type="entry name" value="TATA ELEMENT MODULATORY FACTOR TMF1"/>
    <property type="match status" value="1"/>
</dbReference>
<evidence type="ECO:0000256" key="1">
    <source>
        <dbReference type="ARBA" id="ARBA00004555"/>
    </source>
</evidence>
<sequence length="1002" mass="110996">MSWFEKARTVLIEALDIQDDDNKTTADSNVATVSGNGGGGGSSGSGSSNNSAASTAATTTPTTAAVASMATSAIEGATFYDNPHANEMVTIPPRASVSDASTTATNLYAKRQSATSDSVDLLSSPSPTTPSSQSVGGCLRNSESSLELITAPSTASEMELQITPDTEPSLPDSIVIIASNETSDNADDDEDNDGQALNMEQDDHSQHLNGKLFVCFADSTKTMKALVFSDTQAAANVAGSGAGADSDSTQSFEDIQMQLSQKSPQPAASNKSETVDQSYSSTSSDIEIISNPNGGDSSTNSTTTRTSPQKFKELCGAMNVNSRQHGQQQQALHGLHGGKGKGHHREPSEISLLSESDSQSQSELDKLVQRISELNQVIEAREQRLLQSERQNAELLERNQQLCAHVEAAKHSAESSEANEAVQRLSALEKKFQSSIRDRDALRIQIKSLKDELLNKIPKDELTECNEMIAGLQSEGEKLSKEILQQSNIIKKLRAKEKTSDTLLKKNGEQISLLSSESERLKKSLAAKEEMERSQIEAVNRMTNEKRRVDEENAECRSRNEDLQSKLAALQTSFDGVKGDLQQRQRHEQHQIQAENQEYVQQLSDMREKLRLTEHNMAKREQQLREENRDLLRRLEAAESRAECSTQELSMSTTPLIRQIEALQKTLNQRSTSWSKDEQQLLQKLEDAQAQLRSLQQLESVQHEKQELLRTRCDLLEEKLANALMQSESAKITLRQQELDATLKQSDYESQVEALQAQLQQRQQQLDVLQSQCQQLESESELHRKQQQQHQRAFQPNISSSSELTLEAVKASAELAESRCQKQQLQLHASPPLSLVDDSGSTEEALGGIIDWQGDDLECASNSGRQPSGMIQGVHLSFLAGNTTTLEHLQALLKQRDGELTHLQWELSRLQAERGVLDGEISSLTMELETLKERIVGYEVMEKGYEDLQHRYDALLQMYGEKVERTEELELDLVELKQAYKLQIDELLAAPPPNLQRTPKHL</sequence>
<feature type="compositionally biased region" description="Low complexity" evidence="5">
    <location>
        <begin position="324"/>
        <end position="334"/>
    </location>
</feature>
<feature type="region of interest" description="Disordered" evidence="5">
    <location>
        <begin position="323"/>
        <end position="361"/>
    </location>
</feature>
<organism evidence="7 8">
    <name type="scientific">Drosophila rubida</name>
    <dbReference type="NCBI Taxonomy" id="30044"/>
    <lineage>
        <taxon>Eukaryota</taxon>
        <taxon>Metazoa</taxon>
        <taxon>Ecdysozoa</taxon>
        <taxon>Arthropoda</taxon>
        <taxon>Hexapoda</taxon>
        <taxon>Insecta</taxon>
        <taxon>Pterygota</taxon>
        <taxon>Neoptera</taxon>
        <taxon>Endopterygota</taxon>
        <taxon>Diptera</taxon>
        <taxon>Brachycera</taxon>
        <taxon>Muscomorpha</taxon>
        <taxon>Ephydroidea</taxon>
        <taxon>Drosophilidae</taxon>
        <taxon>Drosophila</taxon>
    </lineage>
</organism>
<evidence type="ECO:0000256" key="2">
    <source>
        <dbReference type="ARBA" id="ARBA00023034"/>
    </source>
</evidence>
<protein>
    <recommendedName>
        <fullName evidence="6">TATA element modulatory factor 1 TATA binding domain-containing protein</fullName>
    </recommendedName>
</protein>
<evidence type="ECO:0000313" key="8">
    <source>
        <dbReference type="Proteomes" id="UP001200034"/>
    </source>
</evidence>
<accession>A0AAD4PRB3</accession>
<feature type="coiled-coil region" evidence="4">
    <location>
        <begin position="745"/>
        <end position="826"/>
    </location>
</feature>
<keyword evidence="3 4" id="KW-0175">Coiled coil</keyword>
<dbReference type="AlphaFoldDB" id="A0AAD4PRB3"/>
<evidence type="ECO:0000256" key="4">
    <source>
        <dbReference type="SAM" id="Coils"/>
    </source>
</evidence>
<feature type="compositionally biased region" description="Low complexity" evidence="5">
    <location>
        <begin position="45"/>
        <end position="56"/>
    </location>
</feature>
<feature type="compositionally biased region" description="Low complexity" evidence="5">
    <location>
        <begin position="290"/>
        <end position="307"/>
    </location>
</feature>
<feature type="region of interest" description="Disordered" evidence="5">
    <location>
        <begin position="257"/>
        <end position="307"/>
    </location>
</feature>
<evidence type="ECO:0000313" key="7">
    <source>
        <dbReference type="EMBL" id="KAH8386772.1"/>
    </source>
</evidence>
<feature type="compositionally biased region" description="Gly residues" evidence="5">
    <location>
        <begin position="35"/>
        <end position="44"/>
    </location>
</feature>
<reference evidence="7" key="1">
    <citation type="journal article" date="2021" name="Mol. Ecol. Resour.">
        <title>Phylogenomic analyses of the genus Drosophila reveals genomic signals of climate adaptation.</title>
        <authorList>
            <person name="Li F."/>
            <person name="Rane R.V."/>
            <person name="Luria V."/>
            <person name="Xiong Z."/>
            <person name="Chen J."/>
            <person name="Li Z."/>
            <person name="Catullo R.A."/>
            <person name="Griffin P.C."/>
            <person name="Schiffer M."/>
            <person name="Pearce S."/>
            <person name="Lee S.F."/>
            <person name="McElroy K."/>
            <person name="Stocker A."/>
            <person name="Shirriffs J."/>
            <person name="Cockerell F."/>
            <person name="Coppin C."/>
            <person name="Sgro C.M."/>
            <person name="Karger A."/>
            <person name="Cain J.W."/>
            <person name="Weber J.A."/>
            <person name="Santpere G."/>
            <person name="Kirschner M.W."/>
            <person name="Hoffmann A.A."/>
            <person name="Oakeshott J.G."/>
            <person name="Zhang G."/>
        </authorList>
    </citation>
    <scope>NUCLEOTIDE SEQUENCE</scope>
    <source>
        <strain evidence="7">BGI-SZ-2011g</strain>
    </source>
</reference>
<dbReference type="Pfam" id="PF12325">
    <property type="entry name" value="TMF_TATA_bd"/>
    <property type="match status" value="1"/>
</dbReference>
<evidence type="ECO:0000256" key="5">
    <source>
        <dbReference type="SAM" id="MobiDB-lite"/>
    </source>
</evidence>
<keyword evidence="8" id="KW-1185">Reference proteome</keyword>
<comment type="caution">
    <text evidence="7">The sequence shown here is derived from an EMBL/GenBank/DDBJ whole genome shotgun (WGS) entry which is preliminary data.</text>
</comment>
<evidence type="ECO:0000256" key="3">
    <source>
        <dbReference type="ARBA" id="ARBA00023054"/>
    </source>
</evidence>
<feature type="compositionally biased region" description="Low complexity" evidence="5">
    <location>
        <begin position="349"/>
        <end position="361"/>
    </location>
</feature>
<comment type="subcellular location">
    <subcellularLocation>
        <location evidence="1">Golgi apparatus</location>
    </subcellularLocation>
</comment>
<evidence type="ECO:0000259" key="6">
    <source>
        <dbReference type="Pfam" id="PF12325"/>
    </source>
</evidence>
<dbReference type="Gene3D" id="1.10.287.1490">
    <property type="match status" value="1"/>
</dbReference>
<feature type="domain" description="TATA element modulatory factor 1 TATA binding" evidence="6">
    <location>
        <begin position="882"/>
        <end position="987"/>
    </location>
</feature>
<name>A0AAD4PRB3_9MUSC</name>
<dbReference type="GO" id="GO:0005794">
    <property type="term" value="C:Golgi apparatus"/>
    <property type="evidence" value="ECO:0007669"/>
    <property type="project" value="UniProtKB-SubCell"/>
</dbReference>
<feature type="coiled-coil region" evidence="4">
    <location>
        <begin position="539"/>
        <end position="648"/>
    </location>
</feature>
<gene>
    <name evidence="7" type="ORF">KR093_002442</name>
</gene>
<dbReference type="Proteomes" id="UP001200034">
    <property type="component" value="Unassembled WGS sequence"/>
</dbReference>
<feature type="coiled-coil region" evidence="4">
    <location>
        <begin position="364"/>
        <end position="399"/>
    </location>
</feature>
<dbReference type="InterPro" id="IPR022092">
    <property type="entry name" value="TMF_DNA-bd"/>
</dbReference>
<proteinExistence type="predicted"/>
<keyword evidence="2" id="KW-0333">Golgi apparatus</keyword>
<dbReference type="InterPro" id="IPR022091">
    <property type="entry name" value="TMF_TATA-bd"/>
</dbReference>
<feature type="compositionally biased region" description="Low complexity" evidence="5">
    <location>
        <begin position="115"/>
        <end position="135"/>
    </location>
</feature>
<feature type="region of interest" description="Disordered" evidence="5">
    <location>
        <begin position="22"/>
        <end position="56"/>
    </location>
</feature>